<dbReference type="InterPro" id="IPR058678">
    <property type="entry name" value="ARM_PUB"/>
</dbReference>
<feature type="repeat" description="ARM" evidence="7">
    <location>
        <begin position="362"/>
        <end position="405"/>
    </location>
</feature>
<dbReference type="GO" id="GO:0061630">
    <property type="term" value="F:ubiquitin protein ligase activity"/>
    <property type="evidence" value="ECO:0007669"/>
    <property type="project" value="UniProtKB-EC"/>
</dbReference>
<dbReference type="SUPFAM" id="SSF48371">
    <property type="entry name" value="ARM repeat"/>
    <property type="match status" value="1"/>
</dbReference>
<dbReference type="InterPro" id="IPR000225">
    <property type="entry name" value="Armadillo"/>
</dbReference>
<dbReference type="PROSITE" id="PS50176">
    <property type="entry name" value="ARM_REPEAT"/>
    <property type="match status" value="2"/>
</dbReference>
<evidence type="ECO:0000259" key="8">
    <source>
        <dbReference type="PROSITE" id="PS51698"/>
    </source>
</evidence>
<dbReference type="PANTHER" id="PTHR23315">
    <property type="entry name" value="U BOX DOMAIN-CONTAINING"/>
    <property type="match status" value="1"/>
</dbReference>
<proteinExistence type="predicted"/>
<comment type="catalytic activity">
    <reaction evidence="1">
        <text>S-ubiquitinyl-[E2 ubiquitin-conjugating enzyme]-L-cysteine + [acceptor protein]-L-lysine = [E2 ubiquitin-conjugating enzyme]-L-cysteine + N(6)-ubiquitinyl-[acceptor protein]-L-lysine.</text>
        <dbReference type="EC" id="2.3.2.27"/>
    </reaction>
</comment>
<dbReference type="PANTHER" id="PTHR23315:SF116">
    <property type="entry name" value="RING-TYPE E3 UBIQUITIN TRANSFERASE"/>
    <property type="match status" value="1"/>
</dbReference>
<dbReference type="FunFam" id="3.30.40.10:FF:000442">
    <property type="entry name" value="RING-type E3 ubiquitin transferase"/>
    <property type="match status" value="1"/>
</dbReference>
<dbReference type="SMART" id="SM00185">
    <property type="entry name" value="ARM"/>
    <property type="match status" value="3"/>
</dbReference>
<dbReference type="GO" id="GO:0016567">
    <property type="term" value="P:protein ubiquitination"/>
    <property type="evidence" value="ECO:0007669"/>
    <property type="project" value="InterPro"/>
</dbReference>
<dbReference type="EC" id="2.3.2.27" evidence="3"/>
<dbReference type="EMBL" id="JBAMMX010000016">
    <property type="protein sequence ID" value="KAK6924872.1"/>
    <property type="molecule type" value="Genomic_DNA"/>
</dbReference>
<evidence type="ECO:0000256" key="6">
    <source>
        <dbReference type="ARBA" id="ARBA00022786"/>
    </source>
</evidence>
<dbReference type="FunFam" id="1.25.10.10:FF:000485">
    <property type="entry name" value="RING-type E3 ubiquitin transferase"/>
    <property type="match status" value="1"/>
</dbReference>
<evidence type="ECO:0000256" key="5">
    <source>
        <dbReference type="ARBA" id="ARBA00022737"/>
    </source>
</evidence>
<comment type="caution">
    <text evidence="9">The sequence shown here is derived from an EMBL/GenBank/DDBJ whole genome shotgun (WGS) entry which is preliminary data.</text>
</comment>
<feature type="repeat" description="ARM" evidence="7">
    <location>
        <begin position="488"/>
        <end position="531"/>
    </location>
</feature>
<dbReference type="Pfam" id="PF04564">
    <property type="entry name" value="U-box"/>
    <property type="match status" value="1"/>
</dbReference>
<evidence type="ECO:0000256" key="1">
    <source>
        <dbReference type="ARBA" id="ARBA00000900"/>
    </source>
</evidence>
<dbReference type="SUPFAM" id="SSF57850">
    <property type="entry name" value="RING/U-box"/>
    <property type="match status" value="1"/>
</dbReference>
<dbReference type="InterPro" id="IPR045210">
    <property type="entry name" value="RING-Ubox_PUB"/>
</dbReference>
<dbReference type="InterPro" id="IPR003613">
    <property type="entry name" value="Ubox_domain"/>
</dbReference>
<dbReference type="InterPro" id="IPR011989">
    <property type="entry name" value="ARM-like"/>
</dbReference>
<reference evidence="9 10" key="1">
    <citation type="submission" date="2023-12" db="EMBL/GenBank/DDBJ databases">
        <title>A high-quality genome assembly for Dillenia turbinata (Dilleniales).</title>
        <authorList>
            <person name="Chanderbali A."/>
        </authorList>
    </citation>
    <scope>NUCLEOTIDE SEQUENCE [LARGE SCALE GENOMIC DNA]</scope>
    <source>
        <strain evidence="9">LSX21</strain>
        <tissue evidence="9">Leaf</tissue>
    </source>
</reference>
<keyword evidence="6" id="KW-0833">Ubl conjugation pathway</keyword>
<feature type="domain" description="U-box" evidence="8">
    <location>
        <begin position="216"/>
        <end position="290"/>
    </location>
</feature>
<keyword evidence="10" id="KW-1185">Reference proteome</keyword>
<dbReference type="Gene3D" id="3.30.40.10">
    <property type="entry name" value="Zinc/RING finger domain, C3HC4 (zinc finger)"/>
    <property type="match status" value="1"/>
</dbReference>
<dbReference type="SMART" id="SM00504">
    <property type="entry name" value="Ubox"/>
    <property type="match status" value="1"/>
</dbReference>
<dbReference type="InterPro" id="IPR016024">
    <property type="entry name" value="ARM-type_fold"/>
</dbReference>
<evidence type="ECO:0000256" key="2">
    <source>
        <dbReference type="ARBA" id="ARBA00004906"/>
    </source>
</evidence>
<dbReference type="PROSITE" id="PS51698">
    <property type="entry name" value="U_BOX"/>
    <property type="match status" value="1"/>
</dbReference>
<evidence type="ECO:0000256" key="3">
    <source>
        <dbReference type="ARBA" id="ARBA00012483"/>
    </source>
</evidence>
<dbReference type="Pfam" id="PF25368">
    <property type="entry name" value="PUB10_N"/>
    <property type="match status" value="1"/>
</dbReference>
<dbReference type="Proteomes" id="UP001370490">
    <property type="component" value="Unassembled WGS sequence"/>
</dbReference>
<dbReference type="InterPro" id="IPR013083">
    <property type="entry name" value="Znf_RING/FYVE/PHD"/>
</dbReference>
<accession>A0AAN8Z4U4</accession>
<comment type="pathway">
    <text evidence="2">Protein modification; protein ubiquitination.</text>
</comment>
<evidence type="ECO:0000313" key="10">
    <source>
        <dbReference type="Proteomes" id="UP001370490"/>
    </source>
</evidence>
<dbReference type="GO" id="GO:0010029">
    <property type="term" value="P:regulation of seed germination"/>
    <property type="evidence" value="ECO:0007669"/>
    <property type="project" value="UniProtKB-ARBA"/>
</dbReference>
<sequence>MITILLMFFEEIHESPPSMISKSLILCFSELHLTFQKIQFLLEDCSREGAQIYVLMKSQNIANQFRVLARAIATALDVLAMKQIIICTEMKELVELVAKQAQKAKFELHPDDELAAKQVATVLEQFENSFRPDSGVLKQVLDYLGIKCWSSCDGEIRFLEDEISFQVSDGDEREVSMLSSFVGFMTYCRGVIFEKLDNRSTYQAENKNSEELMKCLNPEDFQCPISLELMTDPVTVSTGQTYDRSSIQKWLESGNTTCPKTGERLTSTELVPNTALKKLIYRFCWSNGISLAKSRTTSTSHTMTRTIFAGSASAAEAMKFLAEFLANRLAFGSDDEKNKAAYEIRLLGKSSMFNRACLIKAGTVSQLLSLLTSTTNPTTQENAIAALLKLSKHNRGKRVIVENGGLGVVVGVLENGLKIECRQIAAAVIFYLASIEEYRKLIGATEGAIPNLVELIKIGTPYGKMNSVVAIFGLTLCKENHKRVLEANAVPTIVDLLCSSDRSDIVTDSLAVLASLCESIEGAVAIKESSAMHLVMGILQTSTSRAGKEYCVSILLSMSIHLGMEAIAVLVKECALTTSLYSLLIDGTSHAKQKARSLLKIIHRFHETYSSGFICSDVAEDQFVHAW</sequence>
<dbReference type="CDD" id="cd16664">
    <property type="entry name" value="RING-Ubox_PUB"/>
    <property type="match status" value="1"/>
</dbReference>
<name>A0AAN8Z4U4_9MAGN</name>
<keyword evidence="5" id="KW-0677">Repeat</keyword>
<dbReference type="Gene3D" id="1.25.10.10">
    <property type="entry name" value="Leucine-rich Repeat Variant"/>
    <property type="match status" value="1"/>
</dbReference>
<gene>
    <name evidence="9" type="ORF">RJ641_009198</name>
</gene>
<protein>
    <recommendedName>
        <fullName evidence="3">RING-type E3 ubiquitin transferase</fullName>
        <ecNumber evidence="3">2.3.2.27</ecNumber>
    </recommendedName>
</protein>
<evidence type="ECO:0000256" key="7">
    <source>
        <dbReference type="PROSITE-ProRule" id="PRU00259"/>
    </source>
</evidence>
<organism evidence="9 10">
    <name type="scientific">Dillenia turbinata</name>
    <dbReference type="NCBI Taxonomy" id="194707"/>
    <lineage>
        <taxon>Eukaryota</taxon>
        <taxon>Viridiplantae</taxon>
        <taxon>Streptophyta</taxon>
        <taxon>Embryophyta</taxon>
        <taxon>Tracheophyta</taxon>
        <taxon>Spermatophyta</taxon>
        <taxon>Magnoliopsida</taxon>
        <taxon>eudicotyledons</taxon>
        <taxon>Gunneridae</taxon>
        <taxon>Pentapetalae</taxon>
        <taxon>Dilleniales</taxon>
        <taxon>Dilleniaceae</taxon>
        <taxon>Dillenia</taxon>
    </lineage>
</organism>
<keyword evidence="4" id="KW-0808">Transferase</keyword>
<dbReference type="AlphaFoldDB" id="A0AAN8Z4U4"/>
<dbReference type="InterPro" id="IPR057623">
    <property type="entry name" value="PUB12-19-like_N"/>
</dbReference>
<dbReference type="Pfam" id="PF25598">
    <property type="entry name" value="ARM_PUB"/>
    <property type="match status" value="1"/>
</dbReference>
<evidence type="ECO:0000256" key="4">
    <source>
        <dbReference type="ARBA" id="ARBA00022679"/>
    </source>
</evidence>
<evidence type="ECO:0000313" key="9">
    <source>
        <dbReference type="EMBL" id="KAK6924872.1"/>
    </source>
</evidence>